<evidence type="ECO:0000313" key="2">
    <source>
        <dbReference type="EMBL" id="PWK80469.1"/>
    </source>
</evidence>
<accession>A0A316HGZ1</accession>
<name>A0A316HGZ1_9SPHI</name>
<keyword evidence="1" id="KW-0732">Signal</keyword>
<dbReference type="AlphaFoldDB" id="A0A316HGZ1"/>
<gene>
    <name evidence="2" type="ORF">LX99_00937</name>
</gene>
<evidence type="ECO:0000256" key="1">
    <source>
        <dbReference type="SAM" id="SignalP"/>
    </source>
</evidence>
<keyword evidence="3" id="KW-1185">Reference proteome</keyword>
<evidence type="ECO:0000313" key="3">
    <source>
        <dbReference type="Proteomes" id="UP000245678"/>
    </source>
</evidence>
<comment type="caution">
    <text evidence="2">The sequence shown here is derived from an EMBL/GenBank/DDBJ whole genome shotgun (WGS) entry which is preliminary data.</text>
</comment>
<dbReference type="PROSITE" id="PS51257">
    <property type="entry name" value="PROKAR_LIPOPROTEIN"/>
    <property type="match status" value="1"/>
</dbReference>
<proteinExistence type="predicted"/>
<dbReference type="RefSeq" id="WP_109606773.1">
    <property type="nucleotide sequence ID" value="NZ_QGHA01000001.1"/>
</dbReference>
<feature type="chain" id="PRO_5016278042" description="Lipocalin-like protein" evidence="1">
    <location>
        <begin position="21"/>
        <end position="137"/>
    </location>
</feature>
<sequence length="137" mass="15232">MKRITLILISALSCAIGACTKNNNPGPGNPNIIGSWRWVKSVGGIGGTTVTPESSGYIYRFEFGADSVFKDYRNGKLLKQAKYHINKNYKYTPTQTVDLLKIDSNLSPVAYVVRHDSLFFDDIFIADGFSSVYVRVK</sequence>
<dbReference type="EMBL" id="QGHA01000001">
    <property type="protein sequence ID" value="PWK80469.1"/>
    <property type="molecule type" value="Genomic_DNA"/>
</dbReference>
<dbReference type="Proteomes" id="UP000245678">
    <property type="component" value="Unassembled WGS sequence"/>
</dbReference>
<evidence type="ECO:0008006" key="4">
    <source>
        <dbReference type="Google" id="ProtNLM"/>
    </source>
</evidence>
<reference evidence="2 3" key="1">
    <citation type="submission" date="2018-05" db="EMBL/GenBank/DDBJ databases">
        <title>Genomic Encyclopedia of Archaeal and Bacterial Type Strains, Phase II (KMG-II): from individual species to whole genera.</title>
        <authorList>
            <person name="Goeker M."/>
        </authorList>
    </citation>
    <scope>NUCLEOTIDE SEQUENCE [LARGE SCALE GENOMIC DNA]</scope>
    <source>
        <strain evidence="2 3">DSM 19975</strain>
    </source>
</reference>
<feature type="signal peptide" evidence="1">
    <location>
        <begin position="1"/>
        <end position="20"/>
    </location>
</feature>
<organism evidence="2 3">
    <name type="scientific">Mucilaginibacter oryzae</name>
    <dbReference type="NCBI Taxonomy" id="468058"/>
    <lineage>
        <taxon>Bacteria</taxon>
        <taxon>Pseudomonadati</taxon>
        <taxon>Bacteroidota</taxon>
        <taxon>Sphingobacteriia</taxon>
        <taxon>Sphingobacteriales</taxon>
        <taxon>Sphingobacteriaceae</taxon>
        <taxon>Mucilaginibacter</taxon>
    </lineage>
</organism>
<protein>
    <recommendedName>
        <fullName evidence="4">Lipocalin-like protein</fullName>
    </recommendedName>
</protein>